<reference evidence="2" key="1">
    <citation type="submission" date="2021-06" db="EMBL/GenBank/DDBJ databases">
        <title>Updating the genus Pseudomonas: Description of 43 new species and partition of the Pseudomonas putida group.</title>
        <authorList>
            <person name="Girard L."/>
            <person name="Lood C."/>
            <person name="Vandamme P."/>
            <person name="Rokni-Zadeh H."/>
            <person name="van Noort V."/>
            <person name="Hofte M."/>
            <person name="Lavigne R."/>
            <person name="De Mot R."/>
        </authorList>
    </citation>
    <scope>NUCLEOTIDE SEQUENCE</scope>
    <source>
        <strain evidence="2">CMR12a</strain>
    </source>
</reference>
<accession>A0ABX8MJQ0</accession>
<dbReference type="RefSeq" id="WP_124346871.1">
    <property type="nucleotide sequence ID" value="NZ_CP027706.1"/>
</dbReference>
<proteinExistence type="predicted"/>
<evidence type="ECO:0000313" key="3">
    <source>
        <dbReference type="Proteomes" id="UP000693952"/>
    </source>
</evidence>
<feature type="transmembrane region" description="Helical" evidence="1">
    <location>
        <begin position="37"/>
        <end position="55"/>
    </location>
</feature>
<evidence type="ECO:0000313" key="2">
    <source>
        <dbReference type="EMBL" id="QXH37840.1"/>
    </source>
</evidence>
<keyword evidence="3" id="KW-1185">Reference proteome</keyword>
<protein>
    <submittedName>
        <fullName evidence="2">Uncharacterized protein</fullName>
    </submittedName>
</protein>
<keyword evidence="1" id="KW-1133">Transmembrane helix</keyword>
<evidence type="ECO:0000256" key="1">
    <source>
        <dbReference type="SAM" id="Phobius"/>
    </source>
</evidence>
<feature type="transmembrane region" description="Helical" evidence="1">
    <location>
        <begin position="7"/>
        <end position="25"/>
    </location>
</feature>
<sequence>MAKALMYLMFGCVVLALALGVMHLFGLSLDLPLGANGAVYLGVVLGSALSLHRICESPNK</sequence>
<name>A0ABX8MJQ0_9PSED</name>
<keyword evidence="1" id="KW-0812">Transmembrane</keyword>
<gene>
    <name evidence="2" type="ORF">KSS89_16225</name>
</gene>
<dbReference type="Proteomes" id="UP000693952">
    <property type="component" value="Chromosome"/>
</dbReference>
<dbReference type="EMBL" id="CP077074">
    <property type="protein sequence ID" value="QXH37840.1"/>
    <property type="molecule type" value="Genomic_DNA"/>
</dbReference>
<keyword evidence="1" id="KW-0472">Membrane</keyword>
<organism evidence="2 3">
    <name type="scientific">Pseudomonas sessilinigenes</name>
    <dbReference type="NCBI Taxonomy" id="658629"/>
    <lineage>
        <taxon>Bacteria</taxon>
        <taxon>Pseudomonadati</taxon>
        <taxon>Pseudomonadota</taxon>
        <taxon>Gammaproteobacteria</taxon>
        <taxon>Pseudomonadales</taxon>
        <taxon>Pseudomonadaceae</taxon>
        <taxon>Pseudomonas</taxon>
    </lineage>
</organism>